<feature type="region of interest" description="Disordered" evidence="4">
    <location>
        <begin position="71"/>
        <end position="91"/>
    </location>
</feature>
<dbReference type="FunFam" id="1.25.70.10:FF:000009">
    <property type="entry name" value="BnaA09g42960D protein"/>
    <property type="match status" value="1"/>
</dbReference>
<dbReference type="PANTHER" id="PTHR13068">
    <property type="entry name" value="CGI-12 PROTEIN-RELATED"/>
    <property type="match status" value="1"/>
</dbReference>
<dbReference type="GO" id="GO:0006353">
    <property type="term" value="P:DNA-templated transcription termination"/>
    <property type="evidence" value="ECO:0007669"/>
    <property type="project" value="UniProtKB-KW"/>
</dbReference>
<evidence type="ECO:0000256" key="3">
    <source>
        <dbReference type="ARBA" id="ARBA00022946"/>
    </source>
</evidence>
<evidence type="ECO:0000313" key="5">
    <source>
        <dbReference type="EMBL" id="KAK9164151.1"/>
    </source>
</evidence>
<dbReference type="GO" id="GO:0003676">
    <property type="term" value="F:nucleic acid binding"/>
    <property type="evidence" value="ECO:0007669"/>
    <property type="project" value="InterPro"/>
</dbReference>
<evidence type="ECO:0000256" key="2">
    <source>
        <dbReference type="ARBA" id="ARBA00022472"/>
    </source>
</evidence>
<keyword evidence="3" id="KW-0809">Transit peptide</keyword>
<comment type="similarity">
    <text evidence="1">Belongs to the mTERF family.</text>
</comment>
<keyword evidence="2" id="KW-0804">Transcription</keyword>
<dbReference type="InterPro" id="IPR003690">
    <property type="entry name" value="MTERF"/>
</dbReference>
<gene>
    <name evidence="5" type="ORF">Syun_005053</name>
</gene>
<accession>A0AAP0L4D3</accession>
<keyword evidence="2" id="KW-0806">Transcription termination</keyword>
<evidence type="ECO:0000256" key="1">
    <source>
        <dbReference type="ARBA" id="ARBA00007692"/>
    </source>
</evidence>
<sequence>MLAATEQCFHPVFLHSSTKPASLTLSTCFTCKPTTASTNNENTSSSIKDQQPLLRKHNAKSTSLLLRRLSHQTHKQPTPQEAETQHQHQESEKLRVLELSLVSRTPPQFPGSIHLHTLHDKRQGSSSSALRGLFPGGDPDFHNDELLRRALEIRRNVTAEIFVEAMRGGKFGITYSTNLVSVLPAFIDHVMIEAAAMKGMPEFAHLSFNARAKAVLQNSNVIPLIRWLKHNSLTYTQIGKLICMSCGNLGVIRSSIEWLKKIYVKGEFLGFVMVKAGRGVLGRSIEELEEIVAYLESNGVRRVWMGFVVTRCPLVLSYSIDELRSRVEFYMDMGMNEKDFGTMIFEYPKALGAFTMEEMKSKVDYLKEFGLGDEDLGRLIAFKPHLMGCSIEEKWKPLVKYLYYFGVNRDGMRRMLTLKPMVFCLDLQTIIAPKVRFLQDIGIRKDAIGNMLVKFPPLLTYSLYKKIRPVVIFLMTKAGVSQRNIGKVIALGPELVGCNITHKLDPNVKYFLSLGIHLRLLGEMIADFPMLLRYNTDILRPKYRYLRRTMVRPLKDLIEFPRYFSYSLEGRIIPRHKVLIENRVNFKLRYMLASTDEEFQQRVAVAVERLRKFESSNVNDSFADSGSSDHSTETTLVDDRRLENTQPLESLSTQSL</sequence>
<dbReference type="EMBL" id="JBBNAF010000002">
    <property type="protein sequence ID" value="KAK9164151.1"/>
    <property type="molecule type" value="Genomic_DNA"/>
</dbReference>
<dbReference type="InterPro" id="IPR038538">
    <property type="entry name" value="MTERF_sf"/>
</dbReference>
<protein>
    <recommendedName>
        <fullName evidence="7">Transcription termination factor MTERF2, chloroplastic</fullName>
    </recommendedName>
</protein>
<feature type="region of interest" description="Disordered" evidence="4">
    <location>
        <begin position="618"/>
        <end position="656"/>
    </location>
</feature>
<feature type="compositionally biased region" description="Polar residues" evidence="4">
    <location>
        <begin position="644"/>
        <end position="656"/>
    </location>
</feature>
<dbReference type="Gene3D" id="1.25.70.10">
    <property type="entry name" value="Transcription termination factor 3, mitochondrial"/>
    <property type="match status" value="1"/>
</dbReference>
<reference evidence="5 6" key="1">
    <citation type="submission" date="2024-01" db="EMBL/GenBank/DDBJ databases">
        <title>Genome assemblies of Stephania.</title>
        <authorList>
            <person name="Yang L."/>
        </authorList>
    </citation>
    <scope>NUCLEOTIDE SEQUENCE [LARGE SCALE GENOMIC DNA]</scope>
    <source>
        <strain evidence="5">YNDBR</strain>
        <tissue evidence="5">Leaf</tissue>
    </source>
</reference>
<evidence type="ECO:0000256" key="4">
    <source>
        <dbReference type="SAM" id="MobiDB-lite"/>
    </source>
</evidence>
<dbReference type="PANTHER" id="PTHR13068:SF98">
    <property type="entry name" value="TRANSCRIPTION TERMINATION FACTOR MTERF2, CHLOROPLASTIC"/>
    <property type="match status" value="1"/>
</dbReference>
<keyword evidence="2" id="KW-0805">Transcription regulation</keyword>
<dbReference type="AlphaFoldDB" id="A0AAP0L4D3"/>
<dbReference type="SMART" id="SM00733">
    <property type="entry name" value="Mterf"/>
    <property type="match status" value="9"/>
</dbReference>
<dbReference type="Proteomes" id="UP001420932">
    <property type="component" value="Unassembled WGS sequence"/>
</dbReference>
<dbReference type="Pfam" id="PF02536">
    <property type="entry name" value="mTERF"/>
    <property type="match status" value="1"/>
</dbReference>
<keyword evidence="6" id="KW-1185">Reference proteome</keyword>
<comment type="caution">
    <text evidence="5">The sequence shown here is derived from an EMBL/GenBank/DDBJ whole genome shotgun (WGS) entry which is preliminary data.</text>
</comment>
<evidence type="ECO:0008006" key="7">
    <source>
        <dbReference type="Google" id="ProtNLM"/>
    </source>
</evidence>
<feature type="compositionally biased region" description="Polar residues" evidence="4">
    <location>
        <begin position="618"/>
        <end position="635"/>
    </location>
</feature>
<evidence type="ECO:0000313" key="6">
    <source>
        <dbReference type="Proteomes" id="UP001420932"/>
    </source>
</evidence>
<organism evidence="5 6">
    <name type="scientific">Stephania yunnanensis</name>
    <dbReference type="NCBI Taxonomy" id="152371"/>
    <lineage>
        <taxon>Eukaryota</taxon>
        <taxon>Viridiplantae</taxon>
        <taxon>Streptophyta</taxon>
        <taxon>Embryophyta</taxon>
        <taxon>Tracheophyta</taxon>
        <taxon>Spermatophyta</taxon>
        <taxon>Magnoliopsida</taxon>
        <taxon>Ranunculales</taxon>
        <taxon>Menispermaceae</taxon>
        <taxon>Menispermoideae</taxon>
        <taxon>Cissampelideae</taxon>
        <taxon>Stephania</taxon>
    </lineage>
</organism>
<proteinExistence type="inferred from homology"/>
<name>A0AAP0L4D3_9MAGN</name>